<feature type="domain" description="Lcl C-terminal" evidence="1">
    <location>
        <begin position="198"/>
        <end position="311"/>
    </location>
</feature>
<gene>
    <name evidence="2" type="ORF">dsat_0745</name>
</gene>
<proteinExistence type="predicted"/>
<evidence type="ECO:0000259" key="1">
    <source>
        <dbReference type="Pfam" id="PF07603"/>
    </source>
</evidence>
<dbReference type="Proteomes" id="UP000014975">
    <property type="component" value="Unassembled WGS sequence"/>
</dbReference>
<dbReference type="PATRIC" id="fig|1121439.3.peg.2107"/>
<organism evidence="2 3">
    <name type="scientific">Alkalidesulfovibrio alkalitolerans DSM 16529</name>
    <dbReference type="NCBI Taxonomy" id="1121439"/>
    <lineage>
        <taxon>Bacteria</taxon>
        <taxon>Pseudomonadati</taxon>
        <taxon>Thermodesulfobacteriota</taxon>
        <taxon>Desulfovibrionia</taxon>
        <taxon>Desulfovibrionales</taxon>
        <taxon>Desulfovibrionaceae</taxon>
        <taxon>Alkalidesulfovibrio</taxon>
    </lineage>
</organism>
<dbReference type="Pfam" id="PF07603">
    <property type="entry name" value="Lcl_C"/>
    <property type="match status" value="2"/>
</dbReference>
<protein>
    <recommendedName>
        <fullName evidence="1">Lcl C-terminal domain-containing protein</fullName>
    </recommendedName>
</protein>
<name>S7UJB5_9BACT</name>
<dbReference type="PANTHER" id="PTHR35812">
    <property type="entry name" value="LIPOPROTEIN"/>
    <property type="match status" value="1"/>
</dbReference>
<dbReference type="AlphaFoldDB" id="S7UJB5"/>
<evidence type="ECO:0000313" key="2">
    <source>
        <dbReference type="EMBL" id="EPR32393.1"/>
    </source>
</evidence>
<dbReference type="InterPro" id="IPR011460">
    <property type="entry name" value="Lcl_C"/>
</dbReference>
<sequence length="326" mass="35532">MGCFGSGQDGELRPGLPWPSPRFDMGGEGMVIDRLTSLVWTRSANPLGFPLPWDEALAAVARWNRRAHLGRNDWRLPNRAELRSLVCHGSRRPALPPGHPFAEVFQGWVWTSTTAAIAPGHAWRVHLEGGRTFYGRKSDEAIVWPVAGQGLVLPRTGQALCFDSAGREISCLGTGQDGESQCGASWPTPRFAEIPDGVLDRLTGLVWRRSADTSGGPVDFAGALAAAARLHERTGQMWRLPSITELDSLTDCSRHSPALTLGHPFTDVRDAYWSSTGSGFDPSWAFCLYIDKGAVGVGHKSRPEFFAWAVRGPVEEWATGHGRDVP</sequence>
<accession>S7UJB5</accession>
<dbReference type="eggNOG" id="COG1361">
    <property type="taxonomic scope" value="Bacteria"/>
</dbReference>
<evidence type="ECO:0000313" key="3">
    <source>
        <dbReference type="Proteomes" id="UP000014975"/>
    </source>
</evidence>
<feature type="domain" description="Lcl C-terminal" evidence="1">
    <location>
        <begin position="29"/>
        <end position="146"/>
    </location>
</feature>
<keyword evidence="3" id="KW-1185">Reference proteome</keyword>
<comment type="caution">
    <text evidence="2">The sequence shown here is derived from an EMBL/GenBank/DDBJ whole genome shotgun (WGS) entry which is preliminary data.</text>
</comment>
<dbReference type="STRING" id="1121439.dsat_0745"/>
<dbReference type="EMBL" id="ATHI01000027">
    <property type="protein sequence ID" value="EPR32393.1"/>
    <property type="molecule type" value="Genomic_DNA"/>
</dbReference>
<reference evidence="2 3" key="1">
    <citation type="journal article" date="2013" name="Genome Announc.">
        <title>Draft genome sequences for three mercury-methylating, sulfate-reducing bacteria.</title>
        <authorList>
            <person name="Brown S.D."/>
            <person name="Hurt R.A.Jr."/>
            <person name="Gilmour C.C."/>
            <person name="Elias D.A."/>
        </authorList>
    </citation>
    <scope>NUCLEOTIDE SEQUENCE [LARGE SCALE GENOMIC DNA]</scope>
    <source>
        <strain evidence="2 3">DSM 16529</strain>
    </source>
</reference>
<dbReference type="PANTHER" id="PTHR35812:SF1">
    <property type="entry name" value="LIPOPROTEIN"/>
    <property type="match status" value="1"/>
</dbReference>